<dbReference type="PATRIC" id="fig|378806.16.peg.287"/>
<dbReference type="InterPro" id="IPR005624">
    <property type="entry name" value="PduO/GlcC-like"/>
</dbReference>
<sequence length="226" mass="25026">MAVGVSGCCAPARAETRKEKRAIDFMWRVLFCDCGGAPRLPRMLHMEWGILAHRAPSRARTTSRSPGGIVPITLEQLLAEEAELQFDRLSHEEVLTLGVTLLEKAQRERMPVMLDVTLGGLTILHCALPGSSPDNEDWVRRKKNTVNRFWHSSLYMGRYYASKGTSLTDKPHIDPAEFVDHGGSFPLLLRGLGCVGSITVSGLAQEEDHALVVGVLREWLANRRAA</sequence>
<reference evidence="1 2" key="1">
    <citation type="submission" date="2006-04" db="EMBL/GenBank/DDBJ databases">
        <authorList>
            <person name="Nierman W.C."/>
        </authorList>
    </citation>
    <scope>NUCLEOTIDE SEQUENCE [LARGE SCALE GENOMIC DNA]</scope>
    <source>
        <strain evidence="1 2">DW4/3-1</strain>
    </source>
</reference>
<name>Q08MA9_STIAD</name>
<proteinExistence type="predicted"/>
<dbReference type="AlphaFoldDB" id="Q08MA9"/>
<dbReference type="Pfam" id="PF03928">
    <property type="entry name" value="HbpS-like"/>
    <property type="match status" value="1"/>
</dbReference>
<dbReference type="Gene3D" id="3.30.450.150">
    <property type="entry name" value="Haem-degrading domain"/>
    <property type="match status" value="1"/>
</dbReference>
<dbReference type="PANTHER" id="PTHR28255">
    <property type="match status" value="1"/>
</dbReference>
<dbReference type="PANTHER" id="PTHR28255:SF1">
    <property type="entry name" value="UPF0303 PROTEIN YBR137W"/>
    <property type="match status" value="1"/>
</dbReference>
<organism evidence="1 2">
    <name type="scientific">Stigmatella aurantiaca (strain DW4/3-1)</name>
    <dbReference type="NCBI Taxonomy" id="378806"/>
    <lineage>
        <taxon>Bacteria</taxon>
        <taxon>Pseudomonadati</taxon>
        <taxon>Myxococcota</taxon>
        <taxon>Myxococcia</taxon>
        <taxon>Myxococcales</taxon>
        <taxon>Cystobacterineae</taxon>
        <taxon>Archangiaceae</taxon>
        <taxon>Stigmatella</taxon>
    </lineage>
</organism>
<dbReference type="NCBIfam" id="NF002696">
    <property type="entry name" value="PRK02487.1-5"/>
    <property type="match status" value="1"/>
</dbReference>
<evidence type="ECO:0000313" key="2">
    <source>
        <dbReference type="Proteomes" id="UP000032702"/>
    </source>
</evidence>
<accession>Q08MA9</accession>
<comment type="caution">
    <text evidence="1">The sequence shown here is derived from an EMBL/GenBank/DDBJ whole genome shotgun (WGS) entry which is preliminary data.</text>
</comment>
<dbReference type="InterPro" id="IPR010371">
    <property type="entry name" value="YBR137W-like"/>
</dbReference>
<dbReference type="EMBL" id="AAMD01000395">
    <property type="protein sequence ID" value="EAU61617.1"/>
    <property type="molecule type" value="Genomic_DNA"/>
</dbReference>
<dbReference type="SUPFAM" id="SSF143744">
    <property type="entry name" value="GlcG-like"/>
    <property type="match status" value="1"/>
</dbReference>
<protein>
    <submittedName>
        <fullName evidence="1">Uncharacterized protein</fullName>
    </submittedName>
</protein>
<dbReference type="Proteomes" id="UP000032702">
    <property type="component" value="Unassembled WGS sequence"/>
</dbReference>
<evidence type="ECO:0000313" key="1">
    <source>
        <dbReference type="EMBL" id="EAU61617.1"/>
    </source>
</evidence>
<gene>
    <name evidence="1" type="ORF">STIAU_1909</name>
</gene>
<dbReference type="InterPro" id="IPR038084">
    <property type="entry name" value="PduO/GlcC-like_sf"/>
</dbReference>